<accession>N6WWZ0</accession>
<name>N6WWZ0_9GAMM</name>
<dbReference type="InterPro" id="IPR036754">
    <property type="entry name" value="YbaK/aa-tRNA-synt-asso_dom_sf"/>
</dbReference>
<keyword evidence="3" id="KW-1185">Reference proteome</keyword>
<dbReference type="eggNOG" id="COG2606">
    <property type="taxonomic scope" value="Bacteria"/>
</dbReference>
<proteinExistence type="predicted"/>
<dbReference type="Gene3D" id="3.90.960.10">
    <property type="entry name" value="YbaK/aminoacyl-tRNA synthetase-associated domain"/>
    <property type="match status" value="1"/>
</dbReference>
<dbReference type="Pfam" id="PF04073">
    <property type="entry name" value="tRNA_edit"/>
    <property type="match status" value="1"/>
</dbReference>
<organism evidence="2 3">
    <name type="scientific">Marinobacter nanhaiticus D15-8W</name>
    <dbReference type="NCBI Taxonomy" id="626887"/>
    <lineage>
        <taxon>Bacteria</taxon>
        <taxon>Pseudomonadati</taxon>
        <taxon>Pseudomonadota</taxon>
        <taxon>Gammaproteobacteria</taxon>
        <taxon>Pseudomonadales</taxon>
        <taxon>Marinobacteraceae</taxon>
        <taxon>Marinobacter</taxon>
    </lineage>
</organism>
<dbReference type="GO" id="GO:0002161">
    <property type="term" value="F:aminoacyl-tRNA deacylase activity"/>
    <property type="evidence" value="ECO:0007669"/>
    <property type="project" value="InterPro"/>
</dbReference>
<dbReference type="InterPro" id="IPR007214">
    <property type="entry name" value="YbaK/aa-tRNA-synth-assoc-dom"/>
</dbReference>
<dbReference type="RefSeq" id="WP_004579883.1">
    <property type="nucleotide sequence ID" value="NZ_AP028878.1"/>
</dbReference>
<evidence type="ECO:0000313" key="2">
    <source>
        <dbReference type="EMBL" id="ENO15587.1"/>
    </source>
</evidence>
<dbReference type="AlphaFoldDB" id="N6WWZ0"/>
<dbReference type="SUPFAM" id="SSF55826">
    <property type="entry name" value="YbaK/ProRS associated domain"/>
    <property type="match status" value="1"/>
</dbReference>
<evidence type="ECO:0000313" key="3">
    <source>
        <dbReference type="Proteomes" id="UP000013165"/>
    </source>
</evidence>
<dbReference type="CDD" id="cd04332">
    <property type="entry name" value="YbaK_like"/>
    <property type="match status" value="1"/>
</dbReference>
<reference evidence="2 3" key="1">
    <citation type="journal article" date="2013" name="Genome Announc.">
        <title>Genome Sequence of the Polycyclic Aromatic Hydrocarbon-Degrading Bacterium Strain Marinobacter nanhaiticus D15-8WT.</title>
        <authorList>
            <person name="Cui Z."/>
            <person name="Gao W."/>
            <person name="Li Q."/>
            <person name="Xu G."/>
            <person name="Zheng L."/>
        </authorList>
    </citation>
    <scope>NUCLEOTIDE SEQUENCE [LARGE SCALE GENOMIC DNA]</scope>
    <source>
        <strain evidence="2 3">D15-8W</strain>
    </source>
</reference>
<comment type="caution">
    <text evidence="2">The sequence shown here is derived from an EMBL/GenBank/DDBJ whole genome shotgun (WGS) entry which is preliminary data.</text>
</comment>
<dbReference type="PATRIC" id="fig|626887.3.peg.1917"/>
<dbReference type="EMBL" id="APLQ01000011">
    <property type="protein sequence ID" value="ENO15587.1"/>
    <property type="molecule type" value="Genomic_DNA"/>
</dbReference>
<protein>
    <submittedName>
        <fullName evidence="2">Deacylase</fullName>
    </submittedName>
</protein>
<gene>
    <name evidence="2" type="ORF">J057_09551</name>
</gene>
<dbReference type="STRING" id="626887.J057_09551"/>
<sequence length="168" mass="19036">MPVQQLKEFLEAKAVTYHCLSHPPAFTAQELAHHAQVRGDEVAKTVIVELDGKMAMLVMPATWRIRWDRLSHILDTDFVQLADEEEFKDRFPSCEVGAMPPFGNLYGMTVYCCEALTKQDQLVFASGSHEESIRISTDDFIKLASPMVISQGFRRPDAPRPAWLRKVS</sequence>
<feature type="domain" description="YbaK/aminoacyl-tRNA synthetase-associated" evidence="1">
    <location>
        <begin position="22"/>
        <end position="143"/>
    </location>
</feature>
<dbReference type="HOGENOM" id="CLU_094875_2_1_6"/>
<dbReference type="OrthoDB" id="9786549at2"/>
<evidence type="ECO:0000259" key="1">
    <source>
        <dbReference type="Pfam" id="PF04073"/>
    </source>
</evidence>
<dbReference type="Proteomes" id="UP000013165">
    <property type="component" value="Unassembled WGS sequence"/>
</dbReference>